<reference evidence="1 2" key="1">
    <citation type="submission" date="2020-02" db="EMBL/GenBank/DDBJ databases">
        <title>Out from the shadows clarifying the taxonomy of the family Cryomorphaceae and related taxa by utilizing the GTDB taxonomic framework.</title>
        <authorList>
            <person name="Bowman J.P."/>
        </authorList>
    </citation>
    <scope>NUCLEOTIDE SEQUENCE [LARGE SCALE GENOMIC DNA]</scope>
    <source>
        <strain evidence="1 2">QSSC 1-22</strain>
    </source>
</reference>
<proteinExistence type="predicted"/>
<dbReference type="GO" id="GO:0070573">
    <property type="term" value="F:metallodipeptidase activity"/>
    <property type="evidence" value="ECO:0007669"/>
    <property type="project" value="InterPro"/>
</dbReference>
<protein>
    <submittedName>
        <fullName evidence="1">Peptidase</fullName>
    </submittedName>
</protein>
<evidence type="ECO:0000313" key="1">
    <source>
        <dbReference type="EMBL" id="NEN22380.1"/>
    </source>
</evidence>
<evidence type="ECO:0000313" key="2">
    <source>
        <dbReference type="Proteomes" id="UP000486602"/>
    </source>
</evidence>
<dbReference type="PANTHER" id="PTHR10443:SF12">
    <property type="entry name" value="DIPEPTIDASE"/>
    <property type="match status" value="1"/>
</dbReference>
<dbReference type="GO" id="GO:0006508">
    <property type="term" value="P:proteolysis"/>
    <property type="evidence" value="ECO:0007669"/>
    <property type="project" value="InterPro"/>
</dbReference>
<sequence>MARAIIDIHCDLLIYLTRENSDINTTKDIGSSLPFLQNGNVKLQTMAIFAPTVAESHKLGLQQSQIFKYLAHSETDNLYAIGKEHLGTLDTIEGIGMVASVENASAFCDEAIDLKEGFKNLDLIIQNVGKLFYISLTHHAENRFGGGNYSTAGLKDDGKALMDYMAGKHIALDFSHTSDALAYDLLTYLAKQNLDIPIIASHSNYRPVWDHPRNLSDEIASEIIRKEGLIGVNFLRAFVNNDNPNALYDHIAHGIALNGRDAICFGADYFFAGTHPDQSRIPFYYPAHENASRYPDIAIEIEKRFGGEVAEKISSGNAKRFLDRLWD</sequence>
<dbReference type="PROSITE" id="PS51365">
    <property type="entry name" value="RENAL_DIPEPTIDASE_2"/>
    <property type="match status" value="1"/>
</dbReference>
<gene>
    <name evidence="1" type="ORF">G3O08_02545</name>
</gene>
<dbReference type="InterPro" id="IPR008257">
    <property type="entry name" value="Pept_M19"/>
</dbReference>
<comment type="caution">
    <text evidence="1">The sequence shown here is derived from an EMBL/GenBank/DDBJ whole genome shotgun (WGS) entry which is preliminary data.</text>
</comment>
<dbReference type="Pfam" id="PF01244">
    <property type="entry name" value="Peptidase_M19"/>
    <property type="match status" value="1"/>
</dbReference>
<organism evidence="1 2">
    <name type="scientific">Cryomorpha ignava</name>
    <dbReference type="NCBI Taxonomy" id="101383"/>
    <lineage>
        <taxon>Bacteria</taxon>
        <taxon>Pseudomonadati</taxon>
        <taxon>Bacteroidota</taxon>
        <taxon>Flavobacteriia</taxon>
        <taxon>Flavobacteriales</taxon>
        <taxon>Cryomorphaceae</taxon>
        <taxon>Cryomorpha</taxon>
    </lineage>
</organism>
<dbReference type="PANTHER" id="PTHR10443">
    <property type="entry name" value="MICROSOMAL DIPEPTIDASE"/>
    <property type="match status" value="1"/>
</dbReference>
<dbReference type="AlphaFoldDB" id="A0A7K3WL64"/>
<dbReference type="Proteomes" id="UP000486602">
    <property type="component" value="Unassembled WGS sequence"/>
</dbReference>
<dbReference type="SUPFAM" id="SSF51556">
    <property type="entry name" value="Metallo-dependent hydrolases"/>
    <property type="match status" value="1"/>
</dbReference>
<dbReference type="InterPro" id="IPR032466">
    <property type="entry name" value="Metal_Hydrolase"/>
</dbReference>
<accession>A0A7K3WL64</accession>
<dbReference type="Gene3D" id="3.20.20.140">
    <property type="entry name" value="Metal-dependent hydrolases"/>
    <property type="match status" value="1"/>
</dbReference>
<dbReference type="EMBL" id="JAAGVY010000002">
    <property type="protein sequence ID" value="NEN22380.1"/>
    <property type="molecule type" value="Genomic_DNA"/>
</dbReference>
<keyword evidence="2" id="KW-1185">Reference proteome</keyword>
<dbReference type="RefSeq" id="WP_163283082.1">
    <property type="nucleotide sequence ID" value="NZ_JAAGVY010000002.1"/>
</dbReference>
<name>A0A7K3WL64_9FLAO</name>